<dbReference type="KEGG" id="cai:Caci_3811"/>
<dbReference type="EMBL" id="CP001700">
    <property type="protein sequence ID" value="ACU72712.1"/>
    <property type="molecule type" value="Genomic_DNA"/>
</dbReference>
<gene>
    <name evidence="6" type="ordered locus">Caci_3811</name>
</gene>
<protein>
    <submittedName>
        <fullName evidence="6">Regulatory protein DeoR</fullName>
    </submittedName>
</protein>
<dbReference type="AlphaFoldDB" id="C7QDB9"/>
<dbReference type="InParanoid" id="C7QDB9"/>
<dbReference type="GO" id="GO:0000976">
    <property type="term" value="F:transcription cis-regulatory region binding"/>
    <property type="evidence" value="ECO:0007669"/>
    <property type="project" value="TreeGrafter"/>
</dbReference>
<feature type="region of interest" description="Disordered" evidence="4">
    <location>
        <begin position="62"/>
        <end position="81"/>
    </location>
</feature>
<dbReference type="GO" id="GO:0003700">
    <property type="term" value="F:DNA-binding transcription factor activity"/>
    <property type="evidence" value="ECO:0007669"/>
    <property type="project" value="InterPro"/>
</dbReference>
<dbReference type="PANTHER" id="PTHR30146:SF155">
    <property type="entry name" value="ALANINE RACEMASE"/>
    <property type="match status" value="1"/>
</dbReference>
<dbReference type="PRINTS" id="PR00037">
    <property type="entry name" value="HTHLACR"/>
</dbReference>
<dbReference type="InterPro" id="IPR046335">
    <property type="entry name" value="LacI/GalR-like_sensor"/>
</dbReference>
<organism evidence="6 7">
    <name type="scientific">Catenulispora acidiphila (strain DSM 44928 / JCM 14897 / NBRC 102108 / NRRL B-24433 / ID139908)</name>
    <dbReference type="NCBI Taxonomy" id="479433"/>
    <lineage>
        <taxon>Bacteria</taxon>
        <taxon>Bacillati</taxon>
        <taxon>Actinomycetota</taxon>
        <taxon>Actinomycetes</taxon>
        <taxon>Catenulisporales</taxon>
        <taxon>Catenulisporaceae</taxon>
        <taxon>Catenulispora</taxon>
    </lineage>
</organism>
<dbReference type="InterPro" id="IPR036388">
    <property type="entry name" value="WH-like_DNA-bd_sf"/>
</dbReference>
<feature type="domain" description="HTH deoR-type" evidence="5">
    <location>
        <begin position="4"/>
        <end position="59"/>
    </location>
</feature>
<dbReference type="InterPro" id="IPR028082">
    <property type="entry name" value="Peripla_BP_I"/>
</dbReference>
<proteinExistence type="predicted"/>
<accession>C7QDB9</accession>
<dbReference type="SMART" id="SM00420">
    <property type="entry name" value="HTH_DEOR"/>
    <property type="match status" value="1"/>
</dbReference>
<dbReference type="STRING" id="479433.Caci_3811"/>
<dbReference type="InterPro" id="IPR036390">
    <property type="entry name" value="WH_DNA-bd_sf"/>
</dbReference>
<evidence type="ECO:0000256" key="3">
    <source>
        <dbReference type="ARBA" id="ARBA00023163"/>
    </source>
</evidence>
<keyword evidence="3" id="KW-0804">Transcription</keyword>
<name>C7QDB9_CATAD</name>
<evidence type="ECO:0000313" key="6">
    <source>
        <dbReference type="EMBL" id="ACU72712.1"/>
    </source>
</evidence>
<evidence type="ECO:0000313" key="7">
    <source>
        <dbReference type="Proteomes" id="UP000000851"/>
    </source>
</evidence>
<reference evidence="6 7" key="1">
    <citation type="journal article" date="2009" name="Stand. Genomic Sci.">
        <title>Complete genome sequence of Catenulispora acidiphila type strain (ID 139908).</title>
        <authorList>
            <person name="Copeland A."/>
            <person name="Lapidus A."/>
            <person name="Glavina Del Rio T."/>
            <person name="Nolan M."/>
            <person name="Lucas S."/>
            <person name="Chen F."/>
            <person name="Tice H."/>
            <person name="Cheng J.F."/>
            <person name="Bruce D."/>
            <person name="Goodwin L."/>
            <person name="Pitluck S."/>
            <person name="Mikhailova N."/>
            <person name="Pati A."/>
            <person name="Ivanova N."/>
            <person name="Mavromatis K."/>
            <person name="Chen A."/>
            <person name="Palaniappan K."/>
            <person name="Chain P."/>
            <person name="Land M."/>
            <person name="Hauser L."/>
            <person name="Chang Y.J."/>
            <person name="Jeffries C.D."/>
            <person name="Chertkov O."/>
            <person name="Brettin T."/>
            <person name="Detter J.C."/>
            <person name="Han C."/>
            <person name="Ali Z."/>
            <person name="Tindall B.J."/>
            <person name="Goker M."/>
            <person name="Bristow J."/>
            <person name="Eisen J.A."/>
            <person name="Markowitz V."/>
            <person name="Hugenholtz P."/>
            <person name="Kyrpides N.C."/>
            <person name="Klenk H.P."/>
        </authorList>
    </citation>
    <scope>NUCLEOTIDE SEQUENCE [LARGE SCALE GENOMIC DNA]</scope>
    <source>
        <strain evidence="7">DSM 44928 / JCM 14897 / NBRC 102108 / NRRL B-24433 / ID139908</strain>
    </source>
</reference>
<evidence type="ECO:0000256" key="4">
    <source>
        <dbReference type="SAM" id="MobiDB-lite"/>
    </source>
</evidence>
<dbReference type="OrthoDB" id="3252280at2"/>
<dbReference type="PROSITE" id="PS51000">
    <property type="entry name" value="HTH_DEOR_2"/>
    <property type="match status" value="1"/>
</dbReference>
<dbReference type="Gene3D" id="3.40.50.2300">
    <property type="match status" value="2"/>
</dbReference>
<dbReference type="eggNOG" id="COG1609">
    <property type="taxonomic scope" value="Bacteria"/>
</dbReference>
<dbReference type="Proteomes" id="UP000000851">
    <property type="component" value="Chromosome"/>
</dbReference>
<dbReference type="SUPFAM" id="SSF46785">
    <property type="entry name" value="Winged helix' DNA-binding domain"/>
    <property type="match status" value="1"/>
</dbReference>
<dbReference type="Pfam" id="PF13377">
    <property type="entry name" value="Peripla_BP_3"/>
    <property type="match status" value="1"/>
</dbReference>
<keyword evidence="2" id="KW-0238">DNA-binding</keyword>
<dbReference type="SUPFAM" id="SSF53822">
    <property type="entry name" value="Periplasmic binding protein-like I"/>
    <property type="match status" value="1"/>
</dbReference>
<evidence type="ECO:0000256" key="2">
    <source>
        <dbReference type="ARBA" id="ARBA00023125"/>
    </source>
</evidence>
<dbReference type="Pfam" id="PF08220">
    <property type="entry name" value="HTH_DeoR"/>
    <property type="match status" value="1"/>
</dbReference>
<dbReference type="PANTHER" id="PTHR30146">
    <property type="entry name" value="LACI-RELATED TRANSCRIPTIONAL REPRESSOR"/>
    <property type="match status" value="1"/>
</dbReference>
<evidence type="ECO:0000259" key="5">
    <source>
        <dbReference type="PROSITE" id="PS51000"/>
    </source>
</evidence>
<sequence>MLPAERRESILGELRTRGPLLRVTDIARTLGVSAVTVRRDVAQLADDGVIERVHGGIRLPRAAAARPNSAPGSGAAATGAASWPAGTALPATGVVLEDPGPASGPEEADLPPVGMVVPSLDYYWPQIIRGARDLARTNGLRIVLRGSSYVDVDDVRRQTEWLLATVGIQGLLIAPPTDGEAAADLIAWLCALPIPVVFIERTATIGPFHEHVESVTTDHAYGAGLAVRHLAVEGHRRVGFLASATSPHTRVVRQGWFETATDIGLDVEAAPEAITPDHRQPDWTDHVDAFLDAALASDTKAVLVHSDREAISLVARCQERGIDVPGDLAVVAYDDEVAGLADPALTAIRPAKPELGRTALRLLAERMRDGPARPVHRVQISPRLVIRDSSIGRTAR</sequence>
<evidence type="ECO:0000256" key="1">
    <source>
        <dbReference type="ARBA" id="ARBA00023015"/>
    </source>
</evidence>
<keyword evidence="1" id="KW-0805">Transcription regulation</keyword>
<dbReference type="Gene3D" id="1.10.10.10">
    <property type="entry name" value="Winged helix-like DNA-binding domain superfamily/Winged helix DNA-binding domain"/>
    <property type="match status" value="1"/>
</dbReference>
<dbReference type="HOGENOM" id="CLU_037628_15_0_11"/>
<dbReference type="InterPro" id="IPR001034">
    <property type="entry name" value="DeoR_HTH"/>
</dbReference>
<keyword evidence="7" id="KW-1185">Reference proteome</keyword>